<dbReference type="InterPro" id="IPR016158">
    <property type="entry name" value="Cullin_homology"/>
</dbReference>
<dbReference type="InterPro" id="IPR036317">
    <property type="entry name" value="Cullin_homology_sf"/>
</dbReference>
<comment type="similarity">
    <text evidence="3">Belongs to the cullin family.</text>
</comment>
<keyword evidence="1" id="KW-1017">Isopeptide bond</keyword>
<dbReference type="GO" id="GO:0006511">
    <property type="term" value="P:ubiquitin-dependent protein catabolic process"/>
    <property type="evidence" value="ECO:0007669"/>
    <property type="project" value="InterPro"/>
</dbReference>
<accession>A0A3Q2CP21</accession>
<dbReference type="SMART" id="SM00884">
    <property type="entry name" value="Cullin_Nedd8"/>
    <property type="match status" value="1"/>
</dbReference>
<evidence type="ECO:0000256" key="1">
    <source>
        <dbReference type="ARBA" id="ARBA00022499"/>
    </source>
</evidence>
<dbReference type="PANTHER" id="PTHR22771:SF4">
    <property type="entry name" value="CULLIN 7-RELATED"/>
    <property type="match status" value="1"/>
</dbReference>
<dbReference type="OMA" id="QEVCVES"/>
<reference evidence="6" key="2">
    <citation type="submission" date="2025-09" db="UniProtKB">
        <authorList>
            <consortium name="Ensembl"/>
        </authorList>
    </citation>
    <scope>IDENTIFICATION</scope>
</reference>
<dbReference type="InterPro" id="IPR036388">
    <property type="entry name" value="WH-like_DNA-bd_sf"/>
</dbReference>
<feature type="domain" description="Cullin family profile" evidence="5">
    <location>
        <begin position="69"/>
        <end position="325"/>
    </location>
</feature>
<feature type="compositionally biased region" description="Low complexity" evidence="4">
    <location>
        <begin position="497"/>
        <end position="509"/>
    </location>
</feature>
<evidence type="ECO:0000259" key="5">
    <source>
        <dbReference type="PROSITE" id="PS50069"/>
    </source>
</evidence>
<evidence type="ECO:0000256" key="4">
    <source>
        <dbReference type="SAM" id="MobiDB-lite"/>
    </source>
</evidence>
<dbReference type="PROSITE" id="PS50069">
    <property type="entry name" value="CULLIN_2"/>
    <property type="match status" value="1"/>
</dbReference>
<dbReference type="Ensembl" id="ENSCVAT00000003591.1">
    <property type="protein sequence ID" value="ENSCVAP00000007271.1"/>
    <property type="gene ID" value="ENSCVAG00000008920.1"/>
</dbReference>
<dbReference type="STRING" id="28743.ENSCVAP00000007271"/>
<reference evidence="6" key="1">
    <citation type="submission" date="2025-08" db="UniProtKB">
        <authorList>
            <consortium name="Ensembl"/>
        </authorList>
    </citation>
    <scope>IDENTIFICATION</scope>
</reference>
<dbReference type="InterPro" id="IPR019559">
    <property type="entry name" value="Cullin_neddylation_domain"/>
</dbReference>
<dbReference type="Gene3D" id="3.30.230.130">
    <property type="entry name" value="Cullin, Chain C, Domain 2"/>
    <property type="match status" value="1"/>
</dbReference>
<evidence type="ECO:0000313" key="7">
    <source>
        <dbReference type="Proteomes" id="UP000265020"/>
    </source>
</evidence>
<dbReference type="InterPro" id="IPR059120">
    <property type="entry name" value="Cullin-like_AB"/>
</dbReference>
<organism evidence="6 7">
    <name type="scientific">Cyprinodon variegatus</name>
    <name type="common">Sheepshead minnow</name>
    <dbReference type="NCBI Taxonomy" id="28743"/>
    <lineage>
        <taxon>Eukaryota</taxon>
        <taxon>Metazoa</taxon>
        <taxon>Chordata</taxon>
        <taxon>Craniata</taxon>
        <taxon>Vertebrata</taxon>
        <taxon>Euteleostomi</taxon>
        <taxon>Actinopterygii</taxon>
        <taxon>Neopterygii</taxon>
        <taxon>Teleostei</taxon>
        <taxon>Neoteleostei</taxon>
        <taxon>Acanthomorphata</taxon>
        <taxon>Ovalentaria</taxon>
        <taxon>Atherinomorphae</taxon>
        <taxon>Cyprinodontiformes</taxon>
        <taxon>Cyprinodontidae</taxon>
        <taxon>Cyprinodon</taxon>
    </lineage>
</organism>
<evidence type="ECO:0000313" key="6">
    <source>
        <dbReference type="Ensembl" id="ENSCVAP00000007271.1"/>
    </source>
</evidence>
<name>A0A3Q2CP21_CYPVA</name>
<dbReference type="GeneTree" id="ENSGT00940000153954"/>
<dbReference type="Gene3D" id="1.10.10.10">
    <property type="entry name" value="Winged helix-like DNA-binding domain superfamily/Winged helix DNA-binding domain"/>
    <property type="match status" value="1"/>
</dbReference>
<keyword evidence="7" id="KW-1185">Reference proteome</keyword>
<feature type="region of interest" description="Disordered" evidence="4">
    <location>
        <begin position="482"/>
        <end position="509"/>
    </location>
</feature>
<evidence type="ECO:0000256" key="2">
    <source>
        <dbReference type="ARBA" id="ARBA00022843"/>
    </source>
</evidence>
<dbReference type="Gene3D" id="1.20.1310.10">
    <property type="entry name" value="Cullin Repeats"/>
    <property type="match status" value="1"/>
</dbReference>
<sequence length="509" mass="57191">MRIASFLQVKRFLESSCSLPDFVERYRTLYLRLKSAMEELFGQQTAFILALRHGFSAALLQLSILKAMHVSERFAQYIDQMIQASRAPPGGVATLERLQQFLEPMLFLSGLELANTFEHFYRYYLGDRLLAQGNVWLESAVIAQIGSCFPSRFPQQMLKNLSESAELQQEFHLYRLQQLDRQLQEEDQVGGLTRLASNQSVNWMESEEEAEVQVLVLSPRCWAVSSLCFLEEPAKHFPADLCSYLNHFTQFYTHSGHSKPRRLQWTWLGHAELQMGSWTLHVSTLQMFILLQFNSLEVRAVRVQDLLQESGLSAAVLLHALQPLISEGGPLTCSPPDEPAAGQLFSSSSPHHGDTVTQLLPRQTYLNVDEDAAGTLERKRNFIYCLIVNIMKQEKEMHIDNLVFKVSPALILTRSSSCNAAFTSCPPQVLDSCQKQEASRPAGAGRFACSTGDVLSCIMHVINKGCVRRNEDNPHIVEFVPEDPSTLRPAPPPPAPCVWAPEAAARSPS</sequence>
<keyword evidence="2" id="KW-0832">Ubl conjugation</keyword>
<dbReference type="InterPro" id="IPR045093">
    <property type="entry name" value="Cullin"/>
</dbReference>
<dbReference type="PANTHER" id="PTHR22771">
    <property type="entry name" value="CULLIN AND GALACTOSE-BINDING DOMAIN-CONTAINING"/>
    <property type="match status" value="1"/>
</dbReference>
<proteinExistence type="inferred from homology"/>
<dbReference type="SUPFAM" id="SSF75632">
    <property type="entry name" value="Cullin homology domain"/>
    <property type="match status" value="1"/>
</dbReference>
<dbReference type="GO" id="GO:0031625">
    <property type="term" value="F:ubiquitin protein ligase binding"/>
    <property type="evidence" value="ECO:0007669"/>
    <property type="project" value="InterPro"/>
</dbReference>
<dbReference type="Pfam" id="PF26557">
    <property type="entry name" value="Cullin_AB"/>
    <property type="match status" value="1"/>
</dbReference>
<protein>
    <recommendedName>
        <fullName evidence="5">Cullin family profile domain-containing protein</fullName>
    </recommendedName>
</protein>
<dbReference type="Proteomes" id="UP000265020">
    <property type="component" value="Unassembled WGS sequence"/>
</dbReference>
<evidence type="ECO:0000256" key="3">
    <source>
        <dbReference type="PROSITE-ProRule" id="PRU00330"/>
    </source>
</evidence>
<dbReference type="AlphaFoldDB" id="A0A3Q2CP21"/>